<protein>
    <submittedName>
        <fullName evidence="1">Uncharacterized protein</fullName>
    </submittedName>
</protein>
<evidence type="ECO:0000313" key="1">
    <source>
        <dbReference type="EMBL" id="GBN52731.1"/>
    </source>
</evidence>
<reference evidence="1 2" key="1">
    <citation type="journal article" date="2019" name="Sci. Rep.">
        <title>Orb-weaving spider Araneus ventricosus genome elucidates the spidroin gene catalogue.</title>
        <authorList>
            <person name="Kono N."/>
            <person name="Nakamura H."/>
            <person name="Ohtoshi R."/>
            <person name="Moran D.A.P."/>
            <person name="Shinohara A."/>
            <person name="Yoshida Y."/>
            <person name="Fujiwara M."/>
            <person name="Mori M."/>
            <person name="Tomita M."/>
            <person name="Arakawa K."/>
        </authorList>
    </citation>
    <scope>NUCLEOTIDE SEQUENCE [LARGE SCALE GENOMIC DNA]</scope>
</reference>
<accession>A0A4Y2PNH0</accession>
<organism evidence="1 2">
    <name type="scientific">Araneus ventricosus</name>
    <name type="common">Orbweaver spider</name>
    <name type="synonym">Epeira ventricosa</name>
    <dbReference type="NCBI Taxonomy" id="182803"/>
    <lineage>
        <taxon>Eukaryota</taxon>
        <taxon>Metazoa</taxon>
        <taxon>Ecdysozoa</taxon>
        <taxon>Arthropoda</taxon>
        <taxon>Chelicerata</taxon>
        <taxon>Arachnida</taxon>
        <taxon>Araneae</taxon>
        <taxon>Araneomorphae</taxon>
        <taxon>Entelegynae</taxon>
        <taxon>Araneoidea</taxon>
        <taxon>Araneidae</taxon>
        <taxon>Araneus</taxon>
    </lineage>
</organism>
<dbReference type="Proteomes" id="UP000499080">
    <property type="component" value="Unassembled WGS sequence"/>
</dbReference>
<dbReference type="OrthoDB" id="8193468at2759"/>
<keyword evidence="2" id="KW-1185">Reference proteome</keyword>
<sequence length="124" mass="14208">MTSMSVFCDAEEKFSCEMSPHIAEDINFNYLEFDCINLINVESADNEDNDTNQNYDVKVNLENLNEPLYPSSSIDAEIERMFPDAGNFLGVFPSYYALRIVKYDSNCRPDLTRRFSGEVDGMTE</sequence>
<proteinExistence type="predicted"/>
<dbReference type="EMBL" id="BGPR01011741">
    <property type="protein sequence ID" value="GBN52731.1"/>
    <property type="molecule type" value="Genomic_DNA"/>
</dbReference>
<dbReference type="AlphaFoldDB" id="A0A4Y2PNH0"/>
<evidence type="ECO:0000313" key="2">
    <source>
        <dbReference type="Proteomes" id="UP000499080"/>
    </source>
</evidence>
<comment type="caution">
    <text evidence="1">The sequence shown here is derived from an EMBL/GenBank/DDBJ whole genome shotgun (WGS) entry which is preliminary data.</text>
</comment>
<name>A0A4Y2PNH0_ARAVE</name>
<gene>
    <name evidence="1" type="ORF">AVEN_244458_1</name>
</gene>